<dbReference type="GO" id="GO:0046983">
    <property type="term" value="F:protein dimerization activity"/>
    <property type="evidence" value="ECO:0007669"/>
    <property type="project" value="InterPro"/>
</dbReference>
<keyword evidence="4" id="KW-0808">Transferase</keyword>
<dbReference type="GO" id="GO:0000155">
    <property type="term" value="F:phosphorelay sensor kinase activity"/>
    <property type="evidence" value="ECO:0007669"/>
    <property type="project" value="InterPro"/>
</dbReference>
<dbReference type="Pfam" id="PF02518">
    <property type="entry name" value="HATPase_c"/>
    <property type="match status" value="1"/>
</dbReference>
<keyword evidence="13" id="KW-1185">Reference proteome</keyword>
<comment type="caution">
    <text evidence="12">The sequence shown here is derived from an EMBL/GenBank/DDBJ whole genome shotgun (WGS) entry which is preliminary data.</text>
</comment>
<dbReference type="Gene3D" id="1.20.5.1930">
    <property type="match status" value="1"/>
</dbReference>
<evidence type="ECO:0000256" key="10">
    <source>
        <dbReference type="SAM" id="Phobius"/>
    </source>
</evidence>
<evidence type="ECO:0000256" key="9">
    <source>
        <dbReference type="SAM" id="MobiDB-lite"/>
    </source>
</evidence>
<dbReference type="InterPro" id="IPR011712">
    <property type="entry name" value="Sig_transdc_His_kin_sub3_dim/P"/>
</dbReference>
<name>A0A4U6QA12_9ACTN</name>
<keyword evidence="8" id="KW-0902">Two-component regulatory system</keyword>
<dbReference type="Proteomes" id="UP000306985">
    <property type="component" value="Unassembled WGS sequence"/>
</dbReference>
<dbReference type="InterPro" id="IPR003594">
    <property type="entry name" value="HATPase_dom"/>
</dbReference>
<evidence type="ECO:0000256" key="3">
    <source>
        <dbReference type="ARBA" id="ARBA00022553"/>
    </source>
</evidence>
<dbReference type="RefSeq" id="WP_137451174.1">
    <property type="nucleotide sequence ID" value="NZ_SZZH01000006.1"/>
</dbReference>
<dbReference type="EC" id="2.7.13.3" evidence="2"/>
<reference evidence="12 13" key="1">
    <citation type="submission" date="2019-05" db="EMBL/GenBank/DDBJ databases">
        <title>Nakamurella sp. N5BH11, whole genome shotgun sequence.</title>
        <authorList>
            <person name="Tuo L."/>
        </authorList>
    </citation>
    <scope>NUCLEOTIDE SEQUENCE [LARGE SCALE GENOMIC DNA]</scope>
    <source>
        <strain evidence="12 13">N5BH11</strain>
    </source>
</reference>
<evidence type="ECO:0000256" key="2">
    <source>
        <dbReference type="ARBA" id="ARBA00012438"/>
    </source>
</evidence>
<feature type="transmembrane region" description="Helical" evidence="10">
    <location>
        <begin position="142"/>
        <end position="159"/>
    </location>
</feature>
<evidence type="ECO:0000256" key="7">
    <source>
        <dbReference type="ARBA" id="ARBA00022840"/>
    </source>
</evidence>
<evidence type="ECO:0000256" key="5">
    <source>
        <dbReference type="ARBA" id="ARBA00022741"/>
    </source>
</evidence>
<keyword evidence="6 12" id="KW-0418">Kinase</keyword>
<keyword evidence="5" id="KW-0547">Nucleotide-binding</keyword>
<evidence type="ECO:0000313" key="12">
    <source>
        <dbReference type="EMBL" id="TKV56787.1"/>
    </source>
</evidence>
<dbReference type="InterPro" id="IPR050482">
    <property type="entry name" value="Sensor_HK_TwoCompSys"/>
</dbReference>
<keyword evidence="10" id="KW-0472">Membrane</keyword>
<feature type="transmembrane region" description="Helical" evidence="10">
    <location>
        <begin position="59"/>
        <end position="74"/>
    </location>
</feature>
<gene>
    <name evidence="12" type="ORF">FDO65_18205</name>
</gene>
<evidence type="ECO:0000256" key="8">
    <source>
        <dbReference type="ARBA" id="ARBA00023012"/>
    </source>
</evidence>
<dbReference type="SUPFAM" id="SSF55874">
    <property type="entry name" value="ATPase domain of HSP90 chaperone/DNA topoisomerase II/histidine kinase"/>
    <property type="match status" value="1"/>
</dbReference>
<keyword evidence="10" id="KW-0812">Transmembrane</keyword>
<evidence type="ECO:0000259" key="11">
    <source>
        <dbReference type="PROSITE" id="PS50109"/>
    </source>
</evidence>
<feature type="region of interest" description="Disordered" evidence="9">
    <location>
        <begin position="263"/>
        <end position="285"/>
    </location>
</feature>
<dbReference type="AlphaFoldDB" id="A0A4U6QA12"/>
<keyword evidence="10" id="KW-1133">Transmembrane helix</keyword>
<evidence type="ECO:0000256" key="6">
    <source>
        <dbReference type="ARBA" id="ARBA00022777"/>
    </source>
</evidence>
<evidence type="ECO:0000256" key="4">
    <source>
        <dbReference type="ARBA" id="ARBA00022679"/>
    </source>
</evidence>
<keyword evidence="3" id="KW-0597">Phosphoprotein</keyword>
<dbReference type="PROSITE" id="PS50109">
    <property type="entry name" value="HIS_KIN"/>
    <property type="match status" value="1"/>
</dbReference>
<dbReference type="Pfam" id="PF07730">
    <property type="entry name" value="HisKA_3"/>
    <property type="match status" value="1"/>
</dbReference>
<dbReference type="Gene3D" id="3.30.565.10">
    <property type="entry name" value="Histidine kinase-like ATPase, C-terminal domain"/>
    <property type="match status" value="1"/>
</dbReference>
<feature type="transmembrane region" description="Helical" evidence="10">
    <location>
        <begin position="104"/>
        <end position="122"/>
    </location>
</feature>
<dbReference type="GO" id="GO:0005524">
    <property type="term" value="F:ATP binding"/>
    <property type="evidence" value="ECO:0007669"/>
    <property type="project" value="UniProtKB-KW"/>
</dbReference>
<sequence length="432" mass="45098">MQERLTRWLSDSRWPGDALVALAAALLVLFTGGNGGYVEWLANTALVATLVFRRTQPRLMIVMVAGLCLLQILLTSRPLLGDLVIAAVVHASAAYIADRRWGKATLTLALVGAGLAAVRWSVIPDSIAANDAPGVVTEVPTVLMNFLAGAAAVTVMYLLGSRQRDRRERAAEQVSAMEERTRLLTAERDRRVELAAAAERARIARDLHDIVAHSLAVIVVQAQGARAAALADPSVAPAALDTIAETSRDALAQMRQMVGVLRAGGPDPTGRPADDGPVPGGSVRTAPLQPAPDLAALPALVEAVRTTGLPVHLQVSVPPDLPVPVQLTTYRIVQEGLTNVLKHGGPAASVRITVTGPQPSPLGPALRVTVIDDGRGAADDPAAPPGEPGHGLRGMRERVELLGGDLRAGARPGGGFAITAVLPVQRLVPGRS</sequence>
<dbReference type="CDD" id="cd16917">
    <property type="entry name" value="HATPase_UhpB-NarQ-NarX-like"/>
    <property type="match status" value="1"/>
</dbReference>
<dbReference type="InterPro" id="IPR036890">
    <property type="entry name" value="HATPase_C_sf"/>
</dbReference>
<dbReference type="Pfam" id="PF23539">
    <property type="entry name" value="DUF7134"/>
    <property type="match status" value="1"/>
</dbReference>
<evidence type="ECO:0000256" key="1">
    <source>
        <dbReference type="ARBA" id="ARBA00000085"/>
    </source>
</evidence>
<dbReference type="EMBL" id="SZZH01000006">
    <property type="protein sequence ID" value="TKV56787.1"/>
    <property type="molecule type" value="Genomic_DNA"/>
</dbReference>
<dbReference type="PANTHER" id="PTHR24421:SF10">
    <property type="entry name" value="NITRATE_NITRITE SENSOR PROTEIN NARQ"/>
    <property type="match status" value="1"/>
</dbReference>
<feature type="transmembrane region" description="Helical" evidence="10">
    <location>
        <begin position="18"/>
        <end position="38"/>
    </location>
</feature>
<dbReference type="InterPro" id="IPR005467">
    <property type="entry name" value="His_kinase_dom"/>
</dbReference>
<feature type="domain" description="Histidine kinase" evidence="11">
    <location>
        <begin position="331"/>
        <end position="426"/>
    </location>
</feature>
<accession>A0A4U6QA12</accession>
<organism evidence="12 13">
    <name type="scientific">Nakamurella flava</name>
    <dbReference type="NCBI Taxonomy" id="2576308"/>
    <lineage>
        <taxon>Bacteria</taxon>
        <taxon>Bacillati</taxon>
        <taxon>Actinomycetota</taxon>
        <taxon>Actinomycetes</taxon>
        <taxon>Nakamurellales</taxon>
        <taxon>Nakamurellaceae</taxon>
        <taxon>Nakamurella</taxon>
    </lineage>
</organism>
<dbReference type="InterPro" id="IPR055558">
    <property type="entry name" value="DUF7134"/>
</dbReference>
<keyword evidence="7" id="KW-0067">ATP-binding</keyword>
<feature type="region of interest" description="Disordered" evidence="9">
    <location>
        <begin position="374"/>
        <end position="393"/>
    </location>
</feature>
<proteinExistence type="predicted"/>
<protein>
    <recommendedName>
        <fullName evidence="2">histidine kinase</fullName>
        <ecNumber evidence="2">2.7.13.3</ecNumber>
    </recommendedName>
</protein>
<evidence type="ECO:0000313" key="13">
    <source>
        <dbReference type="Proteomes" id="UP000306985"/>
    </source>
</evidence>
<dbReference type="OrthoDB" id="227596at2"/>
<dbReference type="GO" id="GO:0016020">
    <property type="term" value="C:membrane"/>
    <property type="evidence" value="ECO:0007669"/>
    <property type="project" value="InterPro"/>
</dbReference>
<dbReference type="PANTHER" id="PTHR24421">
    <property type="entry name" value="NITRATE/NITRITE SENSOR PROTEIN NARX-RELATED"/>
    <property type="match status" value="1"/>
</dbReference>
<comment type="catalytic activity">
    <reaction evidence="1">
        <text>ATP + protein L-histidine = ADP + protein N-phospho-L-histidine.</text>
        <dbReference type="EC" id="2.7.13.3"/>
    </reaction>
</comment>